<evidence type="ECO:0000313" key="2">
    <source>
        <dbReference type="EMBL" id="ANF97368.1"/>
    </source>
</evidence>
<dbReference type="GO" id="GO:0006352">
    <property type="term" value="P:DNA-templated transcription initiation"/>
    <property type="evidence" value="ECO:0007669"/>
    <property type="project" value="InterPro"/>
</dbReference>
<name>A0A172ZIF4_9BACL</name>
<dbReference type="OrthoDB" id="2471618at2"/>
<keyword evidence="3" id="KW-1185">Reference proteome</keyword>
<dbReference type="Proteomes" id="UP000078148">
    <property type="component" value="Chromosome"/>
</dbReference>
<protein>
    <recommendedName>
        <fullName evidence="1">RNA polymerase sigma-70 region 4 domain-containing protein</fullName>
    </recommendedName>
</protein>
<dbReference type="Gene3D" id="1.20.140.160">
    <property type="match status" value="1"/>
</dbReference>
<dbReference type="KEGG" id="pbv:AR543_16065"/>
<gene>
    <name evidence="2" type="ORF">AR543_16065</name>
</gene>
<dbReference type="AlphaFoldDB" id="A0A172ZIF4"/>
<reference evidence="2 3" key="2">
    <citation type="journal article" date="2016" name="Int. J. Syst. Evol. Microbiol.">
        <title>Paenibacillus bovis sp. nov., isolated from raw yak (Bos grunniens) milk.</title>
        <authorList>
            <person name="Gao C."/>
            <person name="Han J."/>
            <person name="Liu Z."/>
            <person name="Xu X."/>
            <person name="Hang F."/>
            <person name="Wu Z."/>
        </authorList>
    </citation>
    <scope>NUCLEOTIDE SEQUENCE [LARGE SCALE GENOMIC DNA]</scope>
    <source>
        <strain evidence="2 3">BD3526</strain>
    </source>
</reference>
<dbReference type="InterPro" id="IPR007630">
    <property type="entry name" value="RNA_pol_sigma70_r4"/>
</dbReference>
<dbReference type="SUPFAM" id="SSF88659">
    <property type="entry name" value="Sigma3 and sigma4 domains of RNA polymerase sigma factors"/>
    <property type="match status" value="1"/>
</dbReference>
<dbReference type="EMBL" id="CP013023">
    <property type="protein sequence ID" value="ANF97368.1"/>
    <property type="molecule type" value="Genomic_DNA"/>
</dbReference>
<evidence type="ECO:0000313" key="3">
    <source>
        <dbReference type="Proteomes" id="UP000078148"/>
    </source>
</evidence>
<proteinExistence type="predicted"/>
<reference evidence="3" key="1">
    <citation type="submission" date="2015-10" db="EMBL/GenBank/DDBJ databases">
        <title>Genome of Paenibacillus bovis sp. nov.</title>
        <authorList>
            <person name="Wu Z."/>
            <person name="Gao C."/>
            <person name="Liu Z."/>
            <person name="Zheng H."/>
        </authorList>
    </citation>
    <scope>NUCLEOTIDE SEQUENCE [LARGE SCALE GENOMIC DNA]</scope>
    <source>
        <strain evidence="3">BD3526</strain>
    </source>
</reference>
<dbReference type="RefSeq" id="WP_060535479.1">
    <property type="nucleotide sequence ID" value="NZ_CP013023.1"/>
</dbReference>
<evidence type="ECO:0000259" key="1">
    <source>
        <dbReference type="Pfam" id="PF04545"/>
    </source>
</evidence>
<organism evidence="2 3">
    <name type="scientific">Paenibacillus bovis</name>
    <dbReference type="NCBI Taxonomy" id="1616788"/>
    <lineage>
        <taxon>Bacteria</taxon>
        <taxon>Bacillati</taxon>
        <taxon>Bacillota</taxon>
        <taxon>Bacilli</taxon>
        <taxon>Bacillales</taxon>
        <taxon>Paenibacillaceae</taxon>
        <taxon>Paenibacillus</taxon>
    </lineage>
</organism>
<sequence length="122" mass="14390">MNPVLCTYEECLVELKRSAWRLQSKTRAHIKRECEWAEDYNEVDSACSQLQQLCEDEFIQYALSHISSSKARLIIQKLYVQDLSEKQVAEQLNLTQQAVNRWKNKALQELRSKKNLLKYAQL</sequence>
<dbReference type="GO" id="GO:0003700">
    <property type="term" value="F:DNA-binding transcription factor activity"/>
    <property type="evidence" value="ECO:0007669"/>
    <property type="project" value="InterPro"/>
</dbReference>
<accession>A0A172ZIF4</accession>
<dbReference type="InterPro" id="IPR013324">
    <property type="entry name" value="RNA_pol_sigma_r3/r4-like"/>
</dbReference>
<feature type="domain" description="RNA polymerase sigma-70 region 4" evidence="1">
    <location>
        <begin position="70"/>
        <end position="111"/>
    </location>
</feature>
<dbReference type="Pfam" id="PF04545">
    <property type="entry name" value="Sigma70_r4"/>
    <property type="match status" value="1"/>
</dbReference>